<evidence type="ECO:0000313" key="1">
    <source>
        <dbReference type="EMBL" id="GLD57698.1"/>
    </source>
</evidence>
<protein>
    <submittedName>
        <fullName evidence="1">Arf-GAP with dual PH domain-containing protein 1-like isoform X2</fullName>
    </submittedName>
</protein>
<gene>
    <name evidence="1" type="ORF">AKAME5_000989500</name>
</gene>
<dbReference type="Proteomes" id="UP001279410">
    <property type="component" value="Unassembled WGS sequence"/>
</dbReference>
<evidence type="ECO:0000313" key="2">
    <source>
        <dbReference type="Proteomes" id="UP001279410"/>
    </source>
</evidence>
<proteinExistence type="predicted"/>
<sequence>MGLYSVLVVVYAPPPSHRDPKAVMKIETLNATFQPAKIGNPVACRLQSGKTTAAQGTSLFTSDAKLKLTRNFEGRLYGGRQGPKVSLPLPEAWVRPWWRCSSGSKENSYTVLLDGVRLTQGYH</sequence>
<dbReference type="EMBL" id="BRZM01000030">
    <property type="protein sequence ID" value="GLD57698.1"/>
    <property type="molecule type" value="Genomic_DNA"/>
</dbReference>
<dbReference type="AlphaFoldDB" id="A0AAD3MP89"/>
<organism evidence="1 2">
    <name type="scientific">Lates japonicus</name>
    <name type="common">Japanese lates</name>
    <dbReference type="NCBI Taxonomy" id="270547"/>
    <lineage>
        <taxon>Eukaryota</taxon>
        <taxon>Metazoa</taxon>
        <taxon>Chordata</taxon>
        <taxon>Craniata</taxon>
        <taxon>Vertebrata</taxon>
        <taxon>Euteleostomi</taxon>
        <taxon>Actinopterygii</taxon>
        <taxon>Neopterygii</taxon>
        <taxon>Teleostei</taxon>
        <taxon>Neoteleostei</taxon>
        <taxon>Acanthomorphata</taxon>
        <taxon>Carangaria</taxon>
        <taxon>Carangaria incertae sedis</taxon>
        <taxon>Centropomidae</taxon>
        <taxon>Lates</taxon>
    </lineage>
</organism>
<comment type="caution">
    <text evidence="1">The sequence shown here is derived from an EMBL/GenBank/DDBJ whole genome shotgun (WGS) entry which is preliminary data.</text>
</comment>
<accession>A0AAD3MP89</accession>
<keyword evidence="2" id="KW-1185">Reference proteome</keyword>
<name>A0AAD3MP89_LATJO</name>
<reference evidence="1" key="1">
    <citation type="submission" date="2022-08" db="EMBL/GenBank/DDBJ databases">
        <title>Genome sequencing of akame (Lates japonicus).</title>
        <authorList>
            <person name="Hashiguchi Y."/>
            <person name="Takahashi H."/>
        </authorList>
    </citation>
    <scope>NUCLEOTIDE SEQUENCE</scope>
    <source>
        <strain evidence="1">Kochi</strain>
    </source>
</reference>